<dbReference type="PROSITE" id="PS00041">
    <property type="entry name" value="HTH_ARAC_FAMILY_1"/>
    <property type="match status" value="1"/>
</dbReference>
<evidence type="ECO:0000256" key="3">
    <source>
        <dbReference type="ARBA" id="ARBA00023163"/>
    </source>
</evidence>
<protein>
    <submittedName>
        <fullName evidence="5">Transcriptional regulator, AraC family</fullName>
    </submittedName>
</protein>
<sequence>MSIEKTAYTSLYEKLAPAIDSYFIDRDKKMASLLMHILDTYGEGEVALTPKTSMQLEAQIVDAMMSILEEQEANTPRFTKSEKIALAIRKEFFDHMDAPVNIASLSFKHHISEKSLQNAFKSLFGFTPQRFFRLTKLNLVHHELIQSDPNEVSVMRVAQKWGFKHMGKFSRYYTELFGENPSVTLKVVNPVLDGMSEHCVERKEEIV</sequence>
<dbReference type="SMART" id="SM00342">
    <property type="entry name" value="HTH_ARAC"/>
    <property type="match status" value="1"/>
</dbReference>
<dbReference type="AlphaFoldDB" id="A0A1W1EF18"/>
<dbReference type="EMBL" id="FPKX01000057">
    <property type="protein sequence ID" value="SFZ98616.1"/>
    <property type="molecule type" value="Genomic_DNA"/>
</dbReference>
<dbReference type="Gene3D" id="1.10.10.60">
    <property type="entry name" value="Homeodomain-like"/>
    <property type="match status" value="1"/>
</dbReference>
<name>A0A1W1EF18_9ZZZZ</name>
<reference evidence="5" key="1">
    <citation type="submission" date="2016-10" db="EMBL/GenBank/DDBJ databases">
        <authorList>
            <person name="de Groot N.N."/>
        </authorList>
    </citation>
    <scope>NUCLEOTIDE SEQUENCE</scope>
</reference>
<evidence type="ECO:0000256" key="1">
    <source>
        <dbReference type="ARBA" id="ARBA00023015"/>
    </source>
</evidence>
<feature type="domain" description="HTH araC/xylS-type" evidence="4">
    <location>
        <begin position="82"/>
        <end position="187"/>
    </location>
</feature>
<evidence type="ECO:0000313" key="5">
    <source>
        <dbReference type="EMBL" id="SFZ98616.1"/>
    </source>
</evidence>
<dbReference type="GO" id="GO:0043565">
    <property type="term" value="F:sequence-specific DNA binding"/>
    <property type="evidence" value="ECO:0007669"/>
    <property type="project" value="InterPro"/>
</dbReference>
<accession>A0A1W1EF18</accession>
<keyword evidence="3" id="KW-0804">Transcription</keyword>
<dbReference type="Pfam" id="PF12833">
    <property type="entry name" value="HTH_18"/>
    <property type="match status" value="1"/>
</dbReference>
<organism evidence="5">
    <name type="scientific">hydrothermal vent metagenome</name>
    <dbReference type="NCBI Taxonomy" id="652676"/>
    <lineage>
        <taxon>unclassified sequences</taxon>
        <taxon>metagenomes</taxon>
        <taxon>ecological metagenomes</taxon>
    </lineage>
</organism>
<dbReference type="InterPro" id="IPR053142">
    <property type="entry name" value="PchR_regulatory_protein"/>
</dbReference>
<evidence type="ECO:0000256" key="2">
    <source>
        <dbReference type="ARBA" id="ARBA00023125"/>
    </source>
</evidence>
<evidence type="ECO:0000259" key="4">
    <source>
        <dbReference type="PROSITE" id="PS01124"/>
    </source>
</evidence>
<proteinExistence type="predicted"/>
<keyword evidence="2" id="KW-0238">DNA-binding</keyword>
<dbReference type="PROSITE" id="PS01124">
    <property type="entry name" value="HTH_ARAC_FAMILY_2"/>
    <property type="match status" value="1"/>
</dbReference>
<gene>
    <name evidence="5" type="ORF">MNB_SV-5-398</name>
</gene>
<dbReference type="PANTHER" id="PTHR47893:SF1">
    <property type="entry name" value="REGULATORY PROTEIN PCHR"/>
    <property type="match status" value="1"/>
</dbReference>
<dbReference type="GO" id="GO:0003700">
    <property type="term" value="F:DNA-binding transcription factor activity"/>
    <property type="evidence" value="ECO:0007669"/>
    <property type="project" value="InterPro"/>
</dbReference>
<dbReference type="PANTHER" id="PTHR47893">
    <property type="entry name" value="REGULATORY PROTEIN PCHR"/>
    <property type="match status" value="1"/>
</dbReference>
<dbReference type="InterPro" id="IPR018060">
    <property type="entry name" value="HTH_AraC"/>
</dbReference>
<keyword evidence="1" id="KW-0805">Transcription regulation</keyword>
<dbReference type="InterPro" id="IPR018062">
    <property type="entry name" value="HTH_AraC-typ_CS"/>
</dbReference>